<dbReference type="PANTHER" id="PTHR34215:SF1">
    <property type="entry name" value="YLXR DOMAIN-CONTAINING PROTEIN"/>
    <property type="match status" value="1"/>
</dbReference>
<name>A0AA46BM30_9MICO</name>
<dbReference type="SUPFAM" id="SSF64376">
    <property type="entry name" value="YlxR-like"/>
    <property type="match status" value="1"/>
</dbReference>
<proteinExistence type="predicted"/>
<sequence length="129" mass="13951">MEAQQLGGAYMGVLKKELQRLDSPSVEGPVRTCVGCRQRDARAQLLRLVLDETEGTTRVRPDVAGQLPGRGAWLHATPRCWELAVRRRAVGRALRAGSAVDTALVEAFLAVQADHVVSAVEATGTHKIQ</sequence>
<dbReference type="Proteomes" id="UP000254118">
    <property type="component" value="Unassembled WGS sequence"/>
</dbReference>
<gene>
    <name evidence="2" type="ORF">NCTC7915_00502</name>
</gene>
<feature type="domain" description="YlxR" evidence="1">
    <location>
        <begin position="31"/>
        <end position="97"/>
    </location>
</feature>
<dbReference type="EMBL" id="UFYA01000001">
    <property type="protein sequence ID" value="STD05880.1"/>
    <property type="molecule type" value="Genomic_DNA"/>
</dbReference>
<evidence type="ECO:0000313" key="3">
    <source>
        <dbReference type="Proteomes" id="UP000254118"/>
    </source>
</evidence>
<comment type="caution">
    <text evidence="2">The sequence shown here is derived from an EMBL/GenBank/DDBJ whole genome shotgun (WGS) entry which is preliminary data.</text>
</comment>
<dbReference type="InterPro" id="IPR035931">
    <property type="entry name" value="YlxR-like_sf"/>
</dbReference>
<evidence type="ECO:0000259" key="1">
    <source>
        <dbReference type="Pfam" id="PF04296"/>
    </source>
</evidence>
<reference evidence="2 3" key="1">
    <citation type="submission" date="2018-06" db="EMBL/GenBank/DDBJ databases">
        <authorList>
            <consortium name="Pathogen Informatics"/>
            <person name="Doyle S."/>
        </authorList>
    </citation>
    <scope>NUCLEOTIDE SEQUENCE [LARGE SCALE GENOMIC DNA]</scope>
    <source>
        <strain evidence="2 3">NCTC7915</strain>
    </source>
</reference>
<dbReference type="PANTHER" id="PTHR34215">
    <property type="entry name" value="BLL0784 PROTEIN"/>
    <property type="match status" value="1"/>
</dbReference>
<dbReference type="AlphaFoldDB" id="A0AA46BM30"/>
<dbReference type="Gene3D" id="3.30.1230.10">
    <property type="entry name" value="YlxR-like"/>
    <property type="match status" value="1"/>
</dbReference>
<evidence type="ECO:0000313" key="2">
    <source>
        <dbReference type="EMBL" id="STD05880.1"/>
    </source>
</evidence>
<dbReference type="InterPro" id="IPR037465">
    <property type="entry name" value="YlxR"/>
</dbReference>
<protein>
    <submittedName>
        <fullName evidence="2">Protein of uncharacterized function (DUF448)</fullName>
    </submittedName>
</protein>
<dbReference type="InterPro" id="IPR007393">
    <property type="entry name" value="YlxR_dom"/>
</dbReference>
<accession>A0AA46BM30</accession>
<organism evidence="2 3">
    <name type="scientific">Dermatophilus congolensis</name>
    <dbReference type="NCBI Taxonomy" id="1863"/>
    <lineage>
        <taxon>Bacteria</taxon>
        <taxon>Bacillati</taxon>
        <taxon>Actinomycetota</taxon>
        <taxon>Actinomycetes</taxon>
        <taxon>Micrococcales</taxon>
        <taxon>Dermatophilaceae</taxon>
        <taxon>Dermatophilus</taxon>
    </lineage>
</organism>
<dbReference type="Pfam" id="PF04296">
    <property type="entry name" value="YlxR"/>
    <property type="match status" value="1"/>
</dbReference>